<dbReference type="PANTHER" id="PTHR45695:SF9">
    <property type="entry name" value="LEUCOKININ RECEPTOR"/>
    <property type="match status" value="1"/>
</dbReference>
<dbReference type="PROSITE" id="PS50262">
    <property type="entry name" value="G_PROTEIN_RECEP_F1_2"/>
    <property type="match status" value="1"/>
</dbReference>
<dbReference type="EnsemblMetazoa" id="XM_021049723.2">
    <property type="protein sequence ID" value="XP_020905382.1"/>
    <property type="gene ID" value="LOC110243596"/>
</dbReference>
<keyword evidence="12" id="KW-1185">Reference proteome</keyword>
<dbReference type="PRINTS" id="PR00237">
    <property type="entry name" value="GPCRRHODOPSN"/>
</dbReference>
<evidence type="ECO:0000313" key="12">
    <source>
        <dbReference type="Proteomes" id="UP000887567"/>
    </source>
</evidence>
<dbReference type="AlphaFoldDB" id="A0A913XJH9"/>
<dbReference type="PROSITE" id="PS00237">
    <property type="entry name" value="G_PROTEIN_RECEP_F1_1"/>
    <property type="match status" value="1"/>
</dbReference>
<dbReference type="CDD" id="cd00637">
    <property type="entry name" value="7tm_classA_rhodopsin-like"/>
    <property type="match status" value="1"/>
</dbReference>
<feature type="transmembrane region" description="Helical" evidence="9">
    <location>
        <begin position="268"/>
        <end position="288"/>
    </location>
</feature>
<evidence type="ECO:0000256" key="7">
    <source>
        <dbReference type="ARBA" id="ARBA00023224"/>
    </source>
</evidence>
<keyword evidence="7 8" id="KW-0807">Transducer</keyword>
<dbReference type="OrthoDB" id="2132067at2759"/>
<comment type="similarity">
    <text evidence="8">Belongs to the G-protein coupled receptor 1 family.</text>
</comment>
<feature type="transmembrane region" description="Helical" evidence="9">
    <location>
        <begin position="232"/>
        <end position="256"/>
    </location>
</feature>
<dbReference type="Gene3D" id="1.20.1070.10">
    <property type="entry name" value="Rhodopsin 7-helix transmembrane proteins"/>
    <property type="match status" value="1"/>
</dbReference>
<protein>
    <recommendedName>
        <fullName evidence="10">G-protein coupled receptors family 1 profile domain-containing protein</fullName>
    </recommendedName>
</protein>
<dbReference type="RefSeq" id="XP_020905382.1">
    <property type="nucleotide sequence ID" value="XM_021049723.2"/>
</dbReference>
<dbReference type="PANTHER" id="PTHR45695">
    <property type="entry name" value="LEUCOKININ RECEPTOR-RELATED"/>
    <property type="match status" value="1"/>
</dbReference>
<keyword evidence="6 8" id="KW-0675">Receptor</keyword>
<dbReference type="FunFam" id="1.20.1070.10:FF:000368">
    <property type="entry name" value="Predicted protein"/>
    <property type="match status" value="1"/>
</dbReference>
<evidence type="ECO:0000256" key="6">
    <source>
        <dbReference type="ARBA" id="ARBA00023170"/>
    </source>
</evidence>
<evidence type="ECO:0000256" key="9">
    <source>
        <dbReference type="SAM" id="Phobius"/>
    </source>
</evidence>
<feature type="transmembrane region" description="Helical" evidence="9">
    <location>
        <begin position="97"/>
        <end position="118"/>
    </location>
</feature>
<feature type="transmembrane region" description="Helical" evidence="9">
    <location>
        <begin position="20"/>
        <end position="44"/>
    </location>
</feature>
<dbReference type="InterPro" id="IPR017452">
    <property type="entry name" value="GPCR_Rhodpsn_7TM"/>
</dbReference>
<evidence type="ECO:0000256" key="4">
    <source>
        <dbReference type="ARBA" id="ARBA00023040"/>
    </source>
</evidence>
<dbReference type="GeneID" id="110243596"/>
<dbReference type="SUPFAM" id="SSF81321">
    <property type="entry name" value="Family A G protein-coupled receptor-like"/>
    <property type="match status" value="1"/>
</dbReference>
<reference evidence="11" key="1">
    <citation type="submission" date="2022-11" db="UniProtKB">
        <authorList>
            <consortium name="EnsemblMetazoa"/>
        </authorList>
    </citation>
    <scope>IDENTIFICATION</scope>
</reference>
<keyword evidence="5 9" id="KW-0472">Membrane</keyword>
<dbReference type="SMART" id="SM01381">
    <property type="entry name" value="7TM_GPCR_Srsx"/>
    <property type="match status" value="1"/>
</dbReference>
<organism evidence="11 12">
    <name type="scientific">Exaiptasia diaphana</name>
    <name type="common">Tropical sea anemone</name>
    <name type="synonym">Aiptasia pulchella</name>
    <dbReference type="NCBI Taxonomy" id="2652724"/>
    <lineage>
        <taxon>Eukaryota</taxon>
        <taxon>Metazoa</taxon>
        <taxon>Cnidaria</taxon>
        <taxon>Anthozoa</taxon>
        <taxon>Hexacorallia</taxon>
        <taxon>Actiniaria</taxon>
        <taxon>Aiptasiidae</taxon>
        <taxon>Exaiptasia</taxon>
    </lineage>
</organism>
<evidence type="ECO:0000313" key="11">
    <source>
        <dbReference type="EnsemblMetazoa" id="XP_020905382.1"/>
    </source>
</evidence>
<feature type="transmembrane region" description="Helical" evidence="9">
    <location>
        <begin position="130"/>
        <end position="150"/>
    </location>
</feature>
<feature type="domain" description="G-protein coupled receptors family 1 profile" evidence="10">
    <location>
        <begin position="35"/>
        <end position="288"/>
    </location>
</feature>
<evidence type="ECO:0000256" key="5">
    <source>
        <dbReference type="ARBA" id="ARBA00023136"/>
    </source>
</evidence>
<proteinExistence type="inferred from homology"/>
<dbReference type="Pfam" id="PF00001">
    <property type="entry name" value="7tm_1"/>
    <property type="match status" value="1"/>
</dbReference>
<evidence type="ECO:0000259" key="10">
    <source>
        <dbReference type="PROSITE" id="PS50262"/>
    </source>
</evidence>
<accession>A0A913XJH9</accession>
<feature type="transmembrane region" description="Helical" evidence="9">
    <location>
        <begin position="56"/>
        <end position="77"/>
    </location>
</feature>
<evidence type="ECO:0000256" key="1">
    <source>
        <dbReference type="ARBA" id="ARBA00004141"/>
    </source>
</evidence>
<dbReference type="GO" id="GO:0004930">
    <property type="term" value="F:G protein-coupled receptor activity"/>
    <property type="evidence" value="ECO:0007669"/>
    <property type="project" value="UniProtKB-KW"/>
</dbReference>
<keyword evidence="4 8" id="KW-0297">G-protein coupled receptor</keyword>
<dbReference type="Proteomes" id="UP000887567">
    <property type="component" value="Unplaced"/>
</dbReference>
<evidence type="ECO:0000256" key="8">
    <source>
        <dbReference type="RuleBase" id="RU000688"/>
    </source>
</evidence>
<comment type="subcellular location">
    <subcellularLocation>
        <location evidence="1">Membrane</location>
        <topology evidence="1">Multi-pass membrane protein</topology>
    </subcellularLocation>
</comment>
<dbReference type="GO" id="GO:0005886">
    <property type="term" value="C:plasma membrane"/>
    <property type="evidence" value="ECO:0007669"/>
    <property type="project" value="TreeGrafter"/>
</dbReference>
<evidence type="ECO:0000256" key="3">
    <source>
        <dbReference type="ARBA" id="ARBA00022989"/>
    </source>
</evidence>
<feature type="transmembrane region" description="Helical" evidence="9">
    <location>
        <begin position="182"/>
        <end position="211"/>
    </location>
</feature>
<dbReference type="KEGG" id="epa:110243596"/>
<sequence>MSLQFNATNASVTTDYDGQWLTPTVSVLATITVLSNILVCAVVLSQRRMRTPMNCLLVNLAISDIIVALFAVFQIVLRDELRYSKGLRADLLCKLITGGNFTWMGSAASTFTLTVIAIERFRVVSQASNALLTSLCLKIILVSCWVYAITVNLPLFLVVRYKELTRSIHCAEIWSHKSYGQIYTIFCFCIFGVIPLAAMGVFYTLTIRMLWKNRVRATAASDLRIIDQRKKVTRMMIIVSIIYASCRLPNLFMYMLIGYKDRDMYSSLPYLITVLLVCINSTVNPFVYSLHSSRFREGVNRLLFCRRLQGSYGVQQQT</sequence>
<keyword evidence="2 8" id="KW-0812">Transmembrane</keyword>
<evidence type="ECO:0000256" key="2">
    <source>
        <dbReference type="ARBA" id="ARBA00022692"/>
    </source>
</evidence>
<name>A0A913XJH9_EXADI</name>
<dbReference type="InterPro" id="IPR000276">
    <property type="entry name" value="GPCR_Rhodpsn"/>
</dbReference>
<keyword evidence="3 9" id="KW-1133">Transmembrane helix</keyword>